<evidence type="ECO:0008006" key="4">
    <source>
        <dbReference type="Google" id="ProtNLM"/>
    </source>
</evidence>
<proteinExistence type="predicted"/>
<keyword evidence="1" id="KW-0732">Signal</keyword>
<dbReference type="RefSeq" id="WP_137631792.1">
    <property type="nucleotide sequence ID" value="NZ_BJDO01000060.1"/>
</dbReference>
<evidence type="ECO:0000313" key="3">
    <source>
        <dbReference type="Proteomes" id="UP001596190"/>
    </source>
</evidence>
<comment type="caution">
    <text evidence="2">The sequence shown here is derived from an EMBL/GenBank/DDBJ whole genome shotgun (WGS) entry which is preliminary data.</text>
</comment>
<organism evidence="2 3">
    <name type="scientific">Secundilactobacillus hailunensis</name>
    <dbReference type="NCBI Taxonomy" id="2559923"/>
    <lineage>
        <taxon>Bacteria</taxon>
        <taxon>Bacillati</taxon>
        <taxon>Bacillota</taxon>
        <taxon>Bacilli</taxon>
        <taxon>Lactobacillales</taxon>
        <taxon>Lactobacillaceae</taxon>
        <taxon>Secundilactobacillus</taxon>
    </lineage>
</organism>
<keyword evidence="3" id="KW-1185">Reference proteome</keyword>
<evidence type="ECO:0000256" key="1">
    <source>
        <dbReference type="SAM" id="SignalP"/>
    </source>
</evidence>
<evidence type="ECO:0000313" key="2">
    <source>
        <dbReference type="EMBL" id="MFC6253033.1"/>
    </source>
</evidence>
<protein>
    <recommendedName>
        <fullName evidence="4">S-layer protein</fullName>
    </recommendedName>
</protein>
<feature type="signal peptide" evidence="1">
    <location>
        <begin position="1"/>
        <end position="22"/>
    </location>
</feature>
<name>A0ABW1T5Z8_9LACO</name>
<dbReference type="Proteomes" id="UP001596190">
    <property type="component" value="Unassembled WGS sequence"/>
</dbReference>
<sequence>MQSSLKKSLYLGLAAVSFVAVAGTTSANASAKAATAGAYSALTTNANVNLTGKNAVYTKPGTVKGAKVVATTATATKLNASKNGSANFRAYGYKTTDRGSVYYKVVSFDKAYRGYVYGGKKVNSYSGGLTAYATTKDATAPKATDNFKLTANTSSTANTLFYAQPAYAQYRVGRAKVNGSVLAATDKYKDASFTFDKAATTSREGETWYEIASTTLANGSQTPELNGAWVKASNVSDSQGFDAQSQVRVNVKDVATGQNVTTFNFTTGLSNPNEDAVPTIYHNAVDRNSRGWTSNFATALVNATKGSGYQVYPKDAVNDLSNVKNGSDITLYAVKNGQASMTVNAFGTYDGSTSPVQLKNEVAGKVYDQDSAKGVIKPVTTTLFSGTEGTTFSAADALNYIKGNDQLKTLNSPDFRDTTDQKVYHYVLTPQSATAGTFAKDGKFQVNYTATKVLSTTDNSASNVPGLVDPIGK</sequence>
<accession>A0ABW1T5Z8</accession>
<reference evidence="3" key="1">
    <citation type="journal article" date="2019" name="Int. J. Syst. Evol. Microbiol.">
        <title>The Global Catalogue of Microorganisms (GCM) 10K type strain sequencing project: providing services to taxonomists for standard genome sequencing and annotation.</title>
        <authorList>
            <consortium name="The Broad Institute Genomics Platform"/>
            <consortium name="The Broad Institute Genome Sequencing Center for Infectious Disease"/>
            <person name="Wu L."/>
            <person name="Ma J."/>
        </authorList>
    </citation>
    <scope>NUCLEOTIDE SEQUENCE [LARGE SCALE GENOMIC DNA]</scope>
    <source>
        <strain evidence="3">CCM 8950</strain>
    </source>
</reference>
<gene>
    <name evidence="2" type="ORF">ACFP1H_00065</name>
</gene>
<dbReference type="EMBL" id="JBHSSA010000001">
    <property type="protein sequence ID" value="MFC6253033.1"/>
    <property type="molecule type" value="Genomic_DNA"/>
</dbReference>
<feature type="chain" id="PRO_5045142605" description="S-layer protein" evidence="1">
    <location>
        <begin position="23"/>
        <end position="473"/>
    </location>
</feature>